<dbReference type="AlphaFoldDB" id="A0AAU7UBX4"/>
<dbReference type="EMBL" id="CP158299">
    <property type="protein sequence ID" value="XBV86262.1"/>
    <property type="molecule type" value="Genomic_DNA"/>
</dbReference>
<organism evidence="1">
    <name type="scientific">Deinococcus sonorensis KR-87</name>
    <dbReference type="NCBI Taxonomy" id="694439"/>
    <lineage>
        <taxon>Bacteria</taxon>
        <taxon>Thermotogati</taxon>
        <taxon>Deinococcota</taxon>
        <taxon>Deinococci</taxon>
        <taxon>Deinococcales</taxon>
        <taxon>Deinococcaceae</taxon>
        <taxon>Deinococcus</taxon>
    </lineage>
</organism>
<evidence type="ECO:0008006" key="2">
    <source>
        <dbReference type="Google" id="ProtNLM"/>
    </source>
</evidence>
<gene>
    <name evidence="1" type="ORF">ABOD76_08120</name>
</gene>
<accession>A0AAU7UBX4</accession>
<proteinExistence type="predicted"/>
<reference evidence="1" key="1">
    <citation type="submission" date="2024-06" db="EMBL/GenBank/DDBJ databases">
        <title>Draft Genome Sequence of Deinococcus sonorensis Type Strain KR-87, a Biofilm Producing Representative of the Genus Deinococcus.</title>
        <authorList>
            <person name="Boren L.S."/>
            <person name="Grosso R.A."/>
            <person name="Hugenberg-Cox A.N."/>
            <person name="Hill J.T.E."/>
            <person name="Albert C.M."/>
            <person name="Tuohy J.M."/>
        </authorList>
    </citation>
    <scope>NUCLEOTIDE SEQUENCE</scope>
    <source>
        <strain evidence="1">KR-87</strain>
    </source>
</reference>
<dbReference type="KEGG" id="dsc:ABOD76_08120"/>
<dbReference type="RefSeq" id="WP_350244324.1">
    <property type="nucleotide sequence ID" value="NZ_CP158299.1"/>
</dbReference>
<evidence type="ECO:0000313" key="1">
    <source>
        <dbReference type="EMBL" id="XBV86262.1"/>
    </source>
</evidence>
<sequence>MNGARPTTSAAEQAGQRVTEALYAALDVHVSRLLLLTPAGVSTLHNCADERWAPRLEPLLLDGRQLQQISRRGGATFADKWLHRPAVWAPLVQAGAQAVALVPLAAAPAPVLLSLLVSFEPGHRWTAVERQVVGELYGTVQDGRTASALQSLSSAASARPAP</sequence>
<name>A0AAU7UBX4_9DEIO</name>
<protein>
    <recommendedName>
        <fullName evidence="2">GAF domain-containing protein</fullName>
    </recommendedName>
</protein>